<keyword evidence="5" id="KW-1185">Reference proteome</keyword>
<comment type="caution">
    <text evidence="2">The sequence shown here is derived from an EMBL/GenBank/DDBJ whole genome shotgun (WGS) entry which is preliminary data.</text>
</comment>
<evidence type="ECO:0000313" key="2">
    <source>
        <dbReference type="EMBL" id="GMN20568.1"/>
    </source>
</evidence>
<protein>
    <submittedName>
        <fullName evidence="2">Uncharacterized protein</fullName>
    </submittedName>
</protein>
<gene>
    <name evidence="1" type="ORF">TIFTF001_048767</name>
    <name evidence="2" type="ORF">TIFTF001_048769</name>
    <name evidence="3" type="ORF">TIFTF001_048771</name>
    <name evidence="4" type="ORF">TIFTF001_048773</name>
</gene>
<dbReference type="EMBL" id="BTGU01006468">
    <property type="protein sequence ID" value="GMN20582.1"/>
    <property type="molecule type" value="Genomic_DNA"/>
</dbReference>
<evidence type="ECO:0000313" key="4">
    <source>
        <dbReference type="EMBL" id="GMN20582.1"/>
    </source>
</evidence>
<sequence length="91" mass="9678">MLSPVKMACRGRQSSVGITRSAISRVPLSRYSSPVVADLHFSLLNIAFLASSSRLSALIGFDDDATTPILTMIAALVALTRMAVAIQVWDG</sequence>
<dbReference type="Proteomes" id="UP001187192">
    <property type="component" value="Unassembled WGS sequence"/>
</dbReference>
<name>A0AA87YQN8_FICCA</name>
<dbReference type="EMBL" id="BTGU01006466">
    <property type="protein sequence ID" value="GMN20568.1"/>
    <property type="molecule type" value="Genomic_DNA"/>
</dbReference>
<evidence type="ECO:0000313" key="5">
    <source>
        <dbReference type="Proteomes" id="UP001187192"/>
    </source>
</evidence>
<dbReference type="EMBL" id="BTGU01006467">
    <property type="protein sequence ID" value="GMN20570.1"/>
    <property type="molecule type" value="Genomic_DNA"/>
</dbReference>
<reference evidence="2" key="1">
    <citation type="submission" date="2023-07" db="EMBL/GenBank/DDBJ databases">
        <title>draft genome sequence of fig (Ficus carica).</title>
        <authorList>
            <person name="Takahashi T."/>
            <person name="Nishimura K."/>
        </authorList>
    </citation>
    <scope>NUCLEOTIDE SEQUENCE</scope>
</reference>
<evidence type="ECO:0000313" key="1">
    <source>
        <dbReference type="EMBL" id="GMN20561.1"/>
    </source>
</evidence>
<dbReference type="AlphaFoldDB" id="A0AA87YQN8"/>
<organism evidence="2 5">
    <name type="scientific">Ficus carica</name>
    <name type="common">Common fig</name>
    <dbReference type="NCBI Taxonomy" id="3494"/>
    <lineage>
        <taxon>Eukaryota</taxon>
        <taxon>Viridiplantae</taxon>
        <taxon>Streptophyta</taxon>
        <taxon>Embryophyta</taxon>
        <taxon>Tracheophyta</taxon>
        <taxon>Spermatophyta</taxon>
        <taxon>Magnoliopsida</taxon>
        <taxon>eudicotyledons</taxon>
        <taxon>Gunneridae</taxon>
        <taxon>Pentapetalae</taxon>
        <taxon>rosids</taxon>
        <taxon>fabids</taxon>
        <taxon>Rosales</taxon>
        <taxon>Moraceae</taxon>
        <taxon>Ficeae</taxon>
        <taxon>Ficus</taxon>
    </lineage>
</organism>
<proteinExistence type="predicted"/>
<evidence type="ECO:0000313" key="3">
    <source>
        <dbReference type="EMBL" id="GMN20570.1"/>
    </source>
</evidence>
<dbReference type="EMBL" id="BTGU01006465">
    <property type="protein sequence ID" value="GMN20561.1"/>
    <property type="molecule type" value="Genomic_DNA"/>
</dbReference>
<accession>A0AA87YQN8</accession>